<organism evidence="2 3">
    <name type="scientific">Artemisia annua</name>
    <name type="common">Sweet wormwood</name>
    <dbReference type="NCBI Taxonomy" id="35608"/>
    <lineage>
        <taxon>Eukaryota</taxon>
        <taxon>Viridiplantae</taxon>
        <taxon>Streptophyta</taxon>
        <taxon>Embryophyta</taxon>
        <taxon>Tracheophyta</taxon>
        <taxon>Spermatophyta</taxon>
        <taxon>Magnoliopsida</taxon>
        <taxon>eudicotyledons</taxon>
        <taxon>Gunneridae</taxon>
        <taxon>Pentapetalae</taxon>
        <taxon>asterids</taxon>
        <taxon>campanulids</taxon>
        <taxon>Asterales</taxon>
        <taxon>Asteraceae</taxon>
        <taxon>Asteroideae</taxon>
        <taxon>Anthemideae</taxon>
        <taxon>Artemisiinae</taxon>
        <taxon>Artemisia</taxon>
    </lineage>
</organism>
<evidence type="ECO:0000256" key="1">
    <source>
        <dbReference type="SAM" id="MobiDB-lite"/>
    </source>
</evidence>
<gene>
    <name evidence="2" type="ORF">CTI12_AA163730</name>
</gene>
<sequence length="401" mass="45235">MKEANKKQYESEKMIWELKKGYDLALKDQAKSIRRLENQVRKIAEFVRSRYNGELPSTTETNPRDLAHAITTRSGLNYKESAYPVESGKQVNPFPNVEQTNAEERNEEPVPPKEKVRAYIPPIPFPVRMRKEREHEQFKQFMERIQQLSINIPLVEALEKMPKLNINSFITTQQLNESADYKITRENRVCIFLREVRDSAEMRYKTTEASATLEKTDDGFSEVHNCKAKGKKVGVQMPQKQPSRGIDVGKGAKFKASKPKQPVPRAANARIGVPTYDLAKPNEVINVASLIKMKHDYIVSLFGVSLITLEDINEFTLNCEAGKYPIWADLDSNARTMVMDALVDLWNAFAAEIKDKSTTPKPTNESPIVQAMDINTNSTFYVGAAVVSGSGPAVTFNSTVS</sequence>
<feature type="region of interest" description="Disordered" evidence="1">
    <location>
        <begin position="231"/>
        <end position="265"/>
    </location>
</feature>
<comment type="caution">
    <text evidence="2">The sequence shown here is derived from an EMBL/GenBank/DDBJ whole genome shotgun (WGS) entry which is preliminary data.</text>
</comment>
<accession>A0A2U1PE22</accession>
<feature type="compositionally biased region" description="Basic and acidic residues" evidence="1">
    <location>
        <begin position="102"/>
        <end position="112"/>
    </location>
</feature>
<protein>
    <submittedName>
        <fullName evidence="2">Uncharacterized protein</fullName>
    </submittedName>
</protein>
<dbReference type="AlphaFoldDB" id="A0A2U1PE22"/>
<keyword evidence="3" id="KW-1185">Reference proteome</keyword>
<name>A0A2U1PE22_ARTAN</name>
<feature type="region of interest" description="Disordered" evidence="1">
    <location>
        <begin position="86"/>
        <end position="112"/>
    </location>
</feature>
<evidence type="ECO:0000313" key="2">
    <source>
        <dbReference type="EMBL" id="PWA83927.1"/>
    </source>
</evidence>
<dbReference type="EMBL" id="PKPP01001287">
    <property type="protein sequence ID" value="PWA83927.1"/>
    <property type="molecule type" value="Genomic_DNA"/>
</dbReference>
<dbReference type="Proteomes" id="UP000245207">
    <property type="component" value="Unassembled WGS sequence"/>
</dbReference>
<reference evidence="2 3" key="1">
    <citation type="journal article" date="2018" name="Mol. Plant">
        <title>The genome of Artemisia annua provides insight into the evolution of Asteraceae family and artemisinin biosynthesis.</title>
        <authorList>
            <person name="Shen Q."/>
            <person name="Zhang L."/>
            <person name="Liao Z."/>
            <person name="Wang S."/>
            <person name="Yan T."/>
            <person name="Shi P."/>
            <person name="Liu M."/>
            <person name="Fu X."/>
            <person name="Pan Q."/>
            <person name="Wang Y."/>
            <person name="Lv Z."/>
            <person name="Lu X."/>
            <person name="Zhang F."/>
            <person name="Jiang W."/>
            <person name="Ma Y."/>
            <person name="Chen M."/>
            <person name="Hao X."/>
            <person name="Li L."/>
            <person name="Tang Y."/>
            <person name="Lv G."/>
            <person name="Zhou Y."/>
            <person name="Sun X."/>
            <person name="Brodelius P.E."/>
            <person name="Rose J.K.C."/>
            <person name="Tang K."/>
        </authorList>
    </citation>
    <scope>NUCLEOTIDE SEQUENCE [LARGE SCALE GENOMIC DNA]</scope>
    <source>
        <strain evidence="3">cv. Huhao1</strain>
        <tissue evidence="2">Leaf</tissue>
    </source>
</reference>
<proteinExistence type="predicted"/>
<evidence type="ECO:0000313" key="3">
    <source>
        <dbReference type="Proteomes" id="UP000245207"/>
    </source>
</evidence>